<dbReference type="eggNOG" id="ENOG5032X44">
    <property type="taxonomic scope" value="Bacteria"/>
</dbReference>
<organism evidence="2 3">
    <name type="scientific">Paludibacter propionicigenes (strain DSM 17365 / JCM 13257 / WB4)</name>
    <dbReference type="NCBI Taxonomy" id="694427"/>
    <lineage>
        <taxon>Bacteria</taxon>
        <taxon>Pseudomonadati</taxon>
        <taxon>Bacteroidota</taxon>
        <taxon>Bacteroidia</taxon>
        <taxon>Bacteroidales</taxon>
        <taxon>Paludibacteraceae</taxon>
        <taxon>Paludibacter</taxon>
    </lineage>
</organism>
<dbReference type="OrthoDB" id="982650at2"/>
<keyword evidence="1" id="KW-1133">Transmembrane helix</keyword>
<accession>E4T2D1</accession>
<proteinExistence type="predicted"/>
<gene>
    <name evidence="2" type="ordered locus">Palpr_0719</name>
</gene>
<keyword evidence="1" id="KW-0472">Membrane</keyword>
<evidence type="ECO:0000313" key="3">
    <source>
        <dbReference type="Proteomes" id="UP000008718"/>
    </source>
</evidence>
<feature type="transmembrane region" description="Helical" evidence="1">
    <location>
        <begin position="6"/>
        <end position="23"/>
    </location>
</feature>
<dbReference type="HOGENOM" id="CLU_1915015_0_0_10"/>
<dbReference type="STRING" id="694427.Palpr_0719"/>
<evidence type="ECO:0000313" key="2">
    <source>
        <dbReference type="EMBL" id="ADQ78875.1"/>
    </source>
</evidence>
<name>E4T2D1_PALPW</name>
<reference evidence="2 3" key="2">
    <citation type="journal article" date="2011" name="Stand. Genomic Sci.">
        <title>Complete genome sequence of Paludibacter propionicigenes type strain (WB4).</title>
        <authorList>
            <person name="Gronow S."/>
            <person name="Munk C."/>
            <person name="Lapidus A."/>
            <person name="Nolan M."/>
            <person name="Lucas S."/>
            <person name="Hammon N."/>
            <person name="Deshpande S."/>
            <person name="Cheng J.F."/>
            <person name="Tapia R."/>
            <person name="Han C."/>
            <person name="Goodwin L."/>
            <person name="Pitluck S."/>
            <person name="Liolios K."/>
            <person name="Ivanova N."/>
            <person name="Mavromatis K."/>
            <person name="Mikhailova N."/>
            <person name="Pati A."/>
            <person name="Chen A."/>
            <person name="Palaniappan K."/>
            <person name="Land M."/>
            <person name="Hauser L."/>
            <person name="Chang Y.J."/>
            <person name="Jeffries C.D."/>
            <person name="Brambilla E."/>
            <person name="Rohde M."/>
            <person name="Goker M."/>
            <person name="Detter J.C."/>
            <person name="Woyke T."/>
            <person name="Bristow J."/>
            <person name="Eisen J.A."/>
            <person name="Markowitz V."/>
            <person name="Hugenholtz P."/>
            <person name="Kyrpides N.C."/>
            <person name="Klenk H.P."/>
        </authorList>
    </citation>
    <scope>NUCLEOTIDE SEQUENCE [LARGE SCALE GENOMIC DNA]</scope>
    <source>
        <strain evidence="3">DSM 17365 / JCM 13257 / WB4</strain>
    </source>
</reference>
<dbReference type="AlphaFoldDB" id="E4T2D1"/>
<keyword evidence="3" id="KW-1185">Reference proteome</keyword>
<keyword evidence="1" id="KW-0812">Transmembrane</keyword>
<dbReference type="Proteomes" id="UP000008718">
    <property type="component" value="Chromosome"/>
</dbReference>
<reference key="1">
    <citation type="submission" date="2010-11" db="EMBL/GenBank/DDBJ databases">
        <title>The complete genome of Paludibacter propionicigenes DSM 17365.</title>
        <authorList>
            <consortium name="US DOE Joint Genome Institute (JGI-PGF)"/>
            <person name="Lucas S."/>
            <person name="Copeland A."/>
            <person name="Lapidus A."/>
            <person name="Bruce D."/>
            <person name="Goodwin L."/>
            <person name="Pitluck S."/>
            <person name="Kyrpides N."/>
            <person name="Mavromatis K."/>
            <person name="Ivanova N."/>
            <person name="Munk A.C."/>
            <person name="Brettin T."/>
            <person name="Detter J.C."/>
            <person name="Han C."/>
            <person name="Tapia R."/>
            <person name="Land M."/>
            <person name="Hauser L."/>
            <person name="Markowitz V."/>
            <person name="Cheng J.-F."/>
            <person name="Hugenholtz P."/>
            <person name="Woyke T."/>
            <person name="Wu D."/>
            <person name="Gronow S."/>
            <person name="Wellnitz S."/>
            <person name="Brambilla E."/>
            <person name="Klenk H.-P."/>
            <person name="Eisen J.A."/>
        </authorList>
    </citation>
    <scope>NUCLEOTIDE SEQUENCE</scope>
    <source>
        <strain>WB4</strain>
    </source>
</reference>
<feature type="transmembrane region" description="Helical" evidence="1">
    <location>
        <begin position="114"/>
        <end position="131"/>
    </location>
</feature>
<protein>
    <recommendedName>
        <fullName evidence="4">Integral membrane protein</fullName>
    </recommendedName>
</protein>
<feature type="transmembrane region" description="Helical" evidence="1">
    <location>
        <begin position="52"/>
        <end position="75"/>
    </location>
</feature>
<dbReference type="KEGG" id="ppn:Palpr_0719"/>
<sequence>MNVLILIANILTFLAFIIHTFIGDKELKINEPIDDLDDSFQKREKWTMSRCGWHWVSFDLLFATIGLGLINFTSYFDNEKVLLQILSTYFLGYAIVWGLTIVISKQFPKNYLKLGQWILLLIISGLIYLGTN</sequence>
<dbReference type="RefSeq" id="WP_013444244.1">
    <property type="nucleotide sequence ID" value="NC_014734.1"/>
</dbReference>
<evidence type="ECO:0008006" key="4">
    <source>
        <dbReference type="Google" id="ProtNLM"/>
    </source>
</evidence>
<dbReference type="EMBL" id="CP002345">
    <property type="protein sequence ID" value="ADQ78875.1"/>
    <property type="molecule type" value="Genomic_DNA"/>
</dbReference>
<evidence type="ECO:0000256" key="1">
    <source>
        <dbReference type="SAM" id="Phobius"/>
    </source>
</evidence>
<feature type="transmembrane region" description="Helical" evidence="1">
    <location>
        <begin position="81"/>
        <end position="102"/>
    </location>
</feature>